<evidence type="ECO:0000256" key="2">
    <source>
        <dbReference type="ARBA" id="ARBA00022676"/>
    </source>
</evidence>
<evidence type="ECO:0000313" key="6">
    <source>
        <dbReference type="EMBL" id="ARF65146.1"/>
    </source>
</evidence>
<dbReference type="STRING" id="1935.B1H20_29865"/>
<proteinExistence type="inferred from homology"/>
<feature type="domain" description="Erythromycin biosynthesis protein CIII-like N-terminal" evidence="5">
    <location>
        <begin position="22"/>
        <end position="255"/>
    </location>
</feature>
<evidence type="ECO:0008006" key="8">
    <source>
        <dbReference type="Google" id="ProtNLM"/>
    </source>
</evidence>
<dbReference type="RefSeq" id="WP_083193572.1">
    <property type="nucleotide sequence ID" value="NZ_CP020570.1"/>
</dbReference>
<accession>A0A1V0UJ80</accession>
<evidence type="ECO:0000259" key="5">
    <source>
        <dbReference type="Pfam" id="PF21036"/>
    </source>
</evidence>
<dbReference type="KEGG" id="svu:B1H20_29865"/>
<evidence type="ECO:0000256" key="1">
    <source>
        <dbReference type="ARBA" id="ARBA00006962"/>
    </source>
</evidence>
<dbReference type="Pfam" id="PF21036">
    <property type="entry name" value="EryCIII-like_N"/>
    <property type="match status" value="1"/>
</dbReference>
<dbReference type="Pfam" id="PF06722">
    <property type="entry name" value="EryCIII-like_C"/>
    <property type="match status" value="1"/>
</dbReference>
<reference evidence="6 7" key="1">
    <citation type="submission" date="2017-03" db="EMBL/GenBank/DDBJ databases">
        <title>Complete Genome Sequence of a natural compounds producer, Streptomyces violaceus S21.</title>
        <authorList>
            <person name="Zhong C."/>
            <person name="Zhao Z."/>
            <person name="Fu J."/>
            <person name="Zong G."/>
            <person name="Qin R."/>
            <person name="Cao G."/>
        </authorList>
    </citation>
    <scope>NUCLEOTIDE SEQUENCE [LARGE SCALE GENOMIC DNA]</scope>
    <source>
        <strain evidence="6 7">S21</strain>
    </source>
</reference>
<dbReference type="InterPro" id="IPR010610">
    <property type="entry name" value="EryCIII-like_C"/>
</dbReference>
<dbReference type="GO" id="GO:0008194">
    <property type="term" value="F:UDP-glycosyltransferase activity"/>
    <property type="evidence" value="ECO:0007669"/>
    <property type="project" value="InterPro"/>
</dbReference>
<dbReference type="InterPro" id="IPR048284">
    <property type="entry name" value="EryCIII-like_N"/>
</dbReference>
<name>A0A1V0UJ80_STRVN</name>
<evidence type="ECO:0000313" key="7">
    <source>
        <dbReference type="Proteomes" id="UP000192445"/>
    </source>
</evidence>
<dbReference type="PANTHER" id="PTHR48050">
    <property type="entry name" value="STEROL 3-BETA-GLUCOSYLTRANSFERASE"/>
    <property type="match status" value="1"/>
</dbReference>
<comment type="similarity">
    <text evidence="1">Belongs to the glycosyltransferase 28 family.</text>
</comment>
<evidence type="ECO:0000256" key="3">
    <source>
        <dbReference type="ARBA" id="ARBA00022679"/>
    </source>
</evidence>
<dbReference type="Proteomes" id="UP000192445">
    <property type="component" value="Chromosome"/>
</dbReference>
<dbReference type="SUPFAM" id="SSF53756">
    <property type="entry name" value="UDP-Glycosyltransferase/glycogen phosphorylase"/>
    <property type="match status" value="1"/>
</dbReference>
<dbReference type="GO" id="GO:0017000">
    <property type="term" value="P:antibiotic biosynthetic process"/>
    <property type="evidence" value="ECO:0007669"/>
    <property type="project" value="UniProtKB-ARBA"/>
</dbReference>
<dbReference type="InterPro" id="IPR050426">
    <property type="entry name" value="Glycosyltransferase_28"/>
</dbReference>
<keyword evidence="3" id="KW-0808">Transferase</keyword>
<gene>
    <name evidence="6" type="ORF">B1H20_29865</name>
</gene>
<dbReference type="EMBL" id="CP020570">
    <property type="protein sequence ID" value="ARF65146.1"/>
    <property type="molecule type" value="Genomic_DNA"/>
</dbReference>
<sequence length="422" mass="45332">MRVLFCVFPHTSHLHAVVPLAWALQNAGHEVRVALHPDALNLATDAGLSAVAIGTREHLGEIVAANPDPAKLPKLTGSMALDPAAGPGRLQAQWLHYTAMLAQYRPVVDDLVALARRWRPDLVLWDPLCVPAAVAAEVTGAAHARFLWGQDNIAWLRAKQLEAAAAAPAPGATAPRPRRDPVRSLMRPMLEAYGLDYREELLLGQWTVDPSPEAMRLPAAPVYVPMRWVPYNGGSPVPAWLDEPPRRPRVALTLGVGGRGRQLFEEAGVTFAEVVAAITGLGAEVVATGHPGLPPGAEAPEGVRLVDYLPLNQLLPTCSAVIHHGGAGSFAAAVAHRVPQLVTPVPFWSESETARYVEERGAGLALPTDQFTLDAFSARLRRLLTEDAFRDGALMLAKETQGVPGPAELVPVLAELTLRHRR</sequence>
<organism evidence="6 7">
    <name type="scientific">Streptomyces violaceoruber</name>
    <dbReference type="NCBI Taxonomy" id="1935"/>
    <lineage>
        <taxon>Bacteria</taxon>
        <taxon>Bacillati</taxon>
        <taxon>Actinomycetota</taxon>
        <taxon>Actinomycetes</taxon>
        <taxon>Kitasatosporales</taxon>
        <taxon>Streptomycetaceae</taxon>
        <taxon>Streptomyces</taxon>
        <taxon>Streptomyces violaceoruber group</taxon>
    </lineage>
</organism>
<dbReference type="Gene3D" id="3.40.50.2000">
    <property type="entry name" value="Glycogen Phosphorylase B"/>
    <property type="match status" value="2"/>
</dbReference>
<dbReference type="InterPro" id="IPR002213">
    <property type="entry name" value="UDP_glucos_trans"/>
</dbReference>
<dbReference type="PANTHER" id="PTHR48050:SF13">
    <property type="entry name" value="STEROL 3-BETA-GLUCOSYLTRANSFERASE UGT80A2"/>
    <property type="match status" value="1"/>
</dbReference>
<protein>
    <recommendedName>
        <fullName evidence="8">Erythromycin biosynthesis protein CIII-like central domain-containing protein</fullName>
    </recommendedName>
</protein>
<feature type="domain" description="Erythromycin biosynthesis protein CIII-like C-terminal" evidence="4">
    <location>
        <begin position="273"/>
        <end position="416"/>
    </location>
</feature>
<dbReference type="OrthoDB" id="3863369at2"/>
<keyword evidence="2" id="KW-0328">Glycosyltransferase</keyword>
<dbReference type="GO" id="GO:0016758">
    <property type="term" value="F:hexosyltransferase activity"/>
    <property type="evidence" value="ECO:0007669"/>
    <property type="project" value="UniProtKB-ARBA"/>
</dbReference>
<dbReference type="CDD" id="cd03784">
    <property type="entry name" value="GT1_Gtf-like"/>
    <property type="match status" value="1"/>
</dbReference>
<evidence type="ECO:0000259" key="4">
    <source>
        <dbReference type="Pfam" id="PF06722"/>
    </source>
</evidence>
<dbReference type="AlphaFoldDB" id="A0A1V0UJ80"/>